<evidence type="ECO:0000259" key="1">
    <source>
        <dbReference type="PROSITE" id="PS50933"/>
    </source>
</evidence>
<accession>A0A848H526</accession>
<sequence length="141" mass="14427">MNRMILAAATAVVLSACQTMGWTESVHLGGGLTGAQEVPAVASAGSGTLEATYNKETRKLSYTVNYSGLSGPATMAHFHGPAAPGSNAPVVVPFANPANPISGEATLTEAQAIDLLAGRWYVNVHTAAHPGGEIRAQVTTR</sequence>
<dbReference type="AlphaFoldDB" id="A0A848H526"/>
<dbReference type="PROSITE" id="PS51257">
    <property type="entry name" value="PROKAR_LIPOPROTEIN"/>
    <property type="match status" value="1"/>
</dbReference>
<dbReference type="InterPro" id="IPR010895">
    <property type="entry name" value="CHRD"/>
</dbReference>
<dbReference type="EMBL" id="JABBFX010000001">
    <property type="protein sequence ID" value="NML44619.1"/>
    <property type="molecule type" value="Genomic_DNA"/>
</dbReference>
<gene>
    <name evidence="2" type="ORF">HHL11_12710</name>
</gene>
<protein>
    <submittedName>
        <fullName evidence="2">CHRD domain-containing protein</fullName>
    </submittedName>
</protein>
<dbReference type="PROSITE" id="PS50933">
    <property type="entry name" value="CHRD"/>
    <property type="match status" value="1"/>
</dbReference>
<comment type="caution">
    <text evidence="2">The sequence shown here is derived from an EMBL/GenBank/DDBJ whole genome shotgun (WGS) entry which is preliminary data.</text>
</comment>
<name>A0A848H526_9BURK</name>
<dbReference type="RefSeq" id="WP_169418734.1">
    <property type="nucleotide sequence ID" value="NZ_JABBFX010000001.1"/>
</dbReference>
<feature type="domain" description="CHRD" evidence="1">
    <location>
        <begin position="24"/>
        <end position="141"/>
    </location>
</feature>
<dbReference type="Pfam" id="PF07452">
    <property type="entry name" value="CHRD"/>
    <property type="match status" value="1"/>
</dbReference>
<evidence type="ECO:0000313" key="2">
    <source>
        <dbReference type="EMBL" id="NML44619.1"/>
    </source>
</evidence>
<evidence type="ECO:0000313" key="3">
    <source>
        <dbReference type="Proteomes" id="UP000541185"/>
    </source>
</evidence>
<keyword evidence="3" id="KW-1185">Reference proteome</keyword>
<dbReference type="Proteomes" id="UP000541185">
    <property type="component" value="Unassembled WGS sequence"/>
</dbReference>
<organism evidence="2 3">
    <name type="scientific">Ramlibacter agri</name>
    <dbReference type="NCBI Taxonomy" id="2728837"/>
    <lineage>
        <taxon>Bacteria</taxon>
        <taxon>Pseudomonadati</taxon>
        <taxon>Pseudomonadota</taxon>
        <taxon>Betaproteobacteria</taxon>
        <taxon>Burkholderiales</taxon>
        <taxon>Comamonadaceae</taxon>
        <taxon>Ramlibacter</taxon>
    </lineage>
</organism>
<dbReference type="SMART" id="SM00754">
    <property type="entry name" value="CHRD"/>
    <property type="match status" value="1"/>
</dbReference>
<proteinExistence type="predicted"/>
<reference evidence="2 3" key="1">
    <citation type="submission" date="2020-04" db="EMBL/GenBank/DDBJ databases">
        <title>Ramlibacter sp. G-1-2-2 isolated from soil.</title>
        <authorList>
            <person name="Dahal R.H."/>
        </authorList>
    </citation>
    <scope>NUCLEOTIDE SEQUENCE [LARGE SCALE GENOMIC DNA]</scope>
    <source>
        <strain evidence="2 3">G-1-2-2</strain>
    </source>
</reference>